<evidence type="ECO:0000256" key="1">
    <source>
        <dbReference type="ARBA" id="ARBA00004123"/>
    </source>
</evidence>
<evidence type="ECO:0000256" key="4">
    <source>
        <dbReference type="ARBA" id="ARBA00022840"/>
    </source>
</evidence>
<dbReference type="InterPro" id="IPR010995">
    <property type="entry name" value="DNA_repair_Rad51/TF_NusA_a-hlx"/>
</dbReference>
<dbReference type="SMART" id="SM00382">
    <property type="entry name" value="AAA"/>
    <property type="match status" value="1"/>
</dbReference>
<dbReference type="EMBL" id="JADAQX010000125">
    <property type="protein sequence ID" value="KAF8821802.1"/>
    <property type="molecule type" value="Genomic_DNA"/>
</dbReference>
<dbReference type="Gene3D" id="1.10.150.20">
    <property type="entry name" value="5' to 3' exonuclease, C-terminal subdomain"/>
    <property type="match status" value="1"/>
</dbReference>
<keyword evidence="5 7" id="KW-0539">Nucleus</keyword>
<evidence type="ECO:0000256" key="2">
    <source>
        <dbReference type="ARBA" id="ARBA00007095"/>
    </source>
</evidence>
<dbReference type="NCBIfam" id="TIGR02239">
    <property type="entry name" value="recomb_RAD51"/>
    <property type="match status" value="1"/>
</dbReference>
<dbReference type="InterPro" id="IPR016467">
    <property type="entry name" value="DNA_recomb/repair_RecA-like"/>
</dbReference>
<evidence type="ECO:0000313" key="11">
    <source>
        <dbReference type="EMBL" id="KAF8821802.1"/>
    </source>
</evidence>
<comment type="subcellular location">
    <subcellularLocation>
        <location evidence="1 7">Nucleus</location>
    </subcellularLocation>
</comment>
<keyword evidence="7" id="KW-0234">DNA repair</keyword>
<keyword evidence="3 6" id="KW-0547">Nucleotide-binding</keyword>
<feature type="domain" description="RecA family profile 2" evidence="10">
    <location>
        <begin position="288"/>
        <end position="350"/>
    </location>
</feature>
<dbReference type="Gene3D" id="3.40.50.300">
    <property type="entry name" value="P-loop containing nucleotide triphosphate hydrolases"/>
    <property type="match status" value="1"/>
</dbReference>
<dbReference type="Proteomes" id="UP000823046">
    <property type="component" value="Unassembled WGS sequence"/>
</dbReference>
<evidence type="ECO:0000259" key="10">
    <source>
        <dbReference type="PROSITE" id="PS50163"/>
    </source>
</evidence>
<evidence type="ECO:0000256" key="6">
    <source>
        <dbReference type="RuleBase" id="RU003422"/>
    </source>
</evidence>
<dbReference type="InterPro" id="IPR020588">
    <property type="entry name" value="RecA_ATP-bd"/>
</dbReference>
<proteinExistence type="inferred from homology"/>
<keyword evidence="4 6" id="KW-0067">ATP-binding</keyword>
<evidence type="ECO:0000256" key="8">
    <source>
        <dbReference type="SAM" id="MobiDB-lite"/>
    </source>
</evidence>
<dbReference type="InterPro" id="IPR011941">
    <property type="entry name" value="DNA_recomb/repair_Rad51"/>
</dbReference>
<dbReference type="Pfam" id="PF08423">
    <property type="entry name" value="Rad51"/>
    <property type="match status" value="1"/>
</dbReference>
<feature type="domain" description="RecA family profile 1" evidence="9">
    <location>
        <begin position="109"/>
        <end position="280"/>
    </location>
</feature>
<dbReference type="SUPFAM" id="SSF47794">
    <property type="entry name" value="Rad51 N-terminal domain-like"/>
    <property type="match status" value="1"/>
</dbReference>
<evidence type="ECO:0000256" key="3">
    <source>
        <dbReference type="ARBA" id="ARBA00022741"/>
    </source>
</evidence>
<gene>
    <name evidence="11" type="ORF">IE077_001540</name>
</gene>
<evidence type="ECO:0000259" key="9">
    <source>
        <dbReference type="PROSITE" id="PS50162"/>
    </source>
</evidence>
<dbReference type="PANTHER" id="PTHR22942:SF39">
    <property type="entry name" value="DNA REPAIR PROTEIN RAD51 HOMOLOG 1"/>
    <property type="match status" value="1"/>
</dbReference>
<comment type="similarity">
    <text evidence="2 7">Belongs to the RecA family. RAD51 subfamily.</text>
</comment>
<name>A0ABQ7JCQ3_9APIC</name>
<dbReference type="NCBIfam" id="NF003301">
    <property type="entry name" value="PRK04301.1"/>
    <property type="match status" value="1"/>
</dbReference>
<comment type="function">
    <text evidence="7">Binds to single and double-stranded DNA and exhibits DNA-dependent ATPase activity. Underwinds duplex DNA.</text>
</comment>
<feature type="region of interest" description="Disordered" evidence="8">
    <location>
        <begin position="1"/>
        <end position="23"/>
    </location>
</feature>
<comment type="caution">
    <text evidence="11">The sequence shown here is derived from an EMBL/GenBank/DDBJ whole genome shotgun (WGS) entry which is preliminary data.</text>
</comment>
<accession>A0ABQ7JCQ3</accession>
<reference evidence="11 12" key="1">
    <citation type="journal article" date="2020" name="bioRxiv">
        <title>Metabolic contributions of an alphaproteobacterial endosymbiont in the apicomplexan Cardiosporidium cionae.</title>
        <authorList>
            <person name="Hunter E.S."/>
            <person name="Paight C.J."/>
            <person name="Lane C.E."/>
        </authorList>
    </citation>
    <scope>NUCLEOTIDE SEQUENCE [LARGE SCALE GENOMIC DNA]</scope>
    <source>
        <strain evidence="11">ESH_2018</strain>
    </source>
</reference>
<protein>
    <recommendedName>
        <fullName evidence="7">DNA repair protein RAD51 homolog</fullName>
    </recommendedName>
</protein>
<evidence type="ECO:0000256" key="5">
    <source>
        <dbReference type="ARBA" id="ARBA00023242"/>
    </source>
</evidence>
<dbReference type="InterPro" id="IPR020587">
    <property type="entry name" value="RecA_monomer-monomer_interface"/>
</dbReference>
<keyword evidence="7" id="KW-0238">DNA-binding</keyword>
<dbReference type="PANTHER" id="PTHR22942">
    <property type="entry name" value="RECA/RAD51/RADA DNA STRAND-PAIRING FAMILY MEMBER"/>
    <property type="match status" value="1"/>
</dbReference>
<evidence type="ECO:0000313" key="12">
    <source>
        <dbReference type="Proteomes" id="UP000823046"/>
    </source>
</evidence>
<dbReference type="CDD" id="cd19513">
    <property type="entry name" value="Rad51"/>
    <property type="match status" value="1"/>
</dbReference>
<organism evidence="11 12">
    <name type="scientific">Cardiosporidium cionae</name>
    <dbReference type="NCBI Taxonomy" id="476202"/>
    <lineage>
        <taxon>Eukaryota</taxon>
        <taxon>Sar</taxon>
        <taxon>Alveolata</taxon>
        <taxon>Apicomplexa</taxon>
        <taxon>Aconoidasida</taxon>
        <taxon>Nephromycida</taxon>
        <taxon>Cardiosporidium</taxon>
    </lineage>
</organism>
<evidence type="ECO:0000256" key="7">
    <source>
        <dbReference type="RuleBase" id="RU364139"/>
    </source>
</evidence>
<dbReference type="InterPro" id="IPR027417">
    <property type="entry name" value="P-loop_NTPase"/>
</dbReference>
<sequence length="350" mass="38607">MATSIKQTREMENHANAETAETQVLEEENACGPLKLEHLLAKDITKREIDLLRANGLQTVECVAYAPTKSLLNIKGFSEQKVEKMKRACKELCNMGFCSANEYLDARVNLIKFTTGSVQLDTLLQGGIETGNITELFGEFRTGKTQLCHTLAVTCQLPVEQSGGEGKCLWIDTEGTFRPERIVAIASRFGLNSSDCLDNVAYARAYNCEHQLELLLEASAMMAESRFALLIVDSATALYRSEYIGRGELASRQTHLCKFLRCLQRLADTYGVAVVISNQVVAKVDAMPSMFSNDKLPIGGNIIAHASQTRLYLRKGRADSRICKIYDSPSLPEGEAFFLISEGGINDLAE</sequence>
<dbReference type="PROSITE" id="PS50163">
    <property type="entry name" value="RECA_3"/>
    <property type="match status" value="1"/>
</dbReference>
<keyword evidence="12" id="KW-1185">Reference proteome</keyword>
<dbReference type="PIRSF" id="PIRSF005856">
    <property type="entry name" value="Rad51"/>
    <property type="match status" value="1"/>
</dbReference>
<dbReference type="InterPro" id="IPR003593">
    <property type="entry name" value="AAA+_ATPase"/>
</dbReference>
<dbReference type="PROSITE" id="PS50162">
    <property type="entry name" value="RECA_2"/>
    <property type="match status" value="1"/>
</dbReference>
<keyword evidence="7" id="KW-0233">DNA recombination</keyword>
<dbReference type="SUPFAM" id="SSF52540">
    <property type="entry name" value="P-loop containing nucleoside triphosphate hydrolases"/>
    <property type="match status" value="1"/>
</dbReference>
<keyword evidence="7" id="KW-0227">DNA damage</keyword>
<dbReference type="InterPro" id="IPR013632">
    <property type="entry name" value="Rad51_C"/>
</dbReference>